<organism evidence="8 9">
    <name type="scientific">Isoptericola cucumis</name>
    <dbReference type="NCBI Taxonomy" id="1776856"/>
    <lineage>
        <taxon>Bacteria</taxon>
        <taxon>Bacillati</taxon>
        <taxon>Actinomycetota</taxon>
        <taxon>Actinomycetes</taxon>
        <taxon>Micrococcales</taxon>
        <taxon>Promicromonosporaceae</taxon>
        <taxon>Isoptericola</taxon>
    </lineage>
</organism>
<dbReference type="Pfam" id="PF08281">
    <property type="entry name" value="Sigma70_r4_2"/>
    <property type="match status" value="1"/>
</dbReference>
<evidence type="ECO:0000256" key="3">
    <source>
        <dbReference type="ARBA" id="ARBA00023015"/>
    </source>
</evidence>
<dbReference type="NCBIfam" id="TIGR02937">
    <property type="entry name" value="sigma70-ECF"/>
    <property type="match status" value="1"/>
</dbReference>
<dbReference type="InterPro" id="IPR014284">
    <property type="entry name" value="RNA_pol_sigma-70_dom"/>
</dbReference>
<comment type="subunit">
    <text evidence="2">Interacts transiently with the RNA polymerase catalytic core formed by RpoA, RpoB, RpoC and RpoZ (2 alpha, 1 beta, 1 beta' and 1 omega subunit) to form the RNA polymerase holoenzyme that can initiate transcription.</text>
</comment>
<evidence type="ECO:0000259" key="7">
    <source>
        <dbReference type="Pfam" id="PF08281"/>
    </source>
</evidence>
<evidence type="ECO:0000313" key="9">
    <source>
        <dbReference type="Proteomes" id="UP000632535"/>
    </source>
</evidence>
<accession>A0ABQ2BE39</accession>
<gene>
    <name evidence="8" type="primary">rpoE</name>
    <name evidence="8" type="ORF">GCM10007368_37500</name>
</gene>
<comment type="caution">
    <text evidence="8">The sequence shown here is derived from an EMBL/GenBank/DDBJ whole genome shotgun (WGS) entry which is preliminary data.</text>
</comment>
<dbReference type="Pfam" id="PF04542">
    <property type="entry name" value="Sigma70_r2"/>
    <property type="match status" value="1"/>
</dbReference>
<dbReference type="EMBL" id="BMDG01000016">
    <property type="protein sequence ID" value="GGI11700.1"/>
    <property type="molecule type" value="Genomic_DNA"/>
</dbReference>
<keyword evidence="8" id="KW-0240">DNA-directed RNA polymerase</keyword>
<evidence type="ECO:0000313" key="8">
    <source>
        <dbReference type="EMBL" id="GGI11700.1"/>
    </source>
</evidence>
<dbReference type="RefSeq" id="WP_188525266.1">
    <property type="nucleotide sequence ID" value="NZ_BMDG01000016.1"/>
</dbReference>
<dbReference type="InterPro" id="IPR036388">
    <property type="entry name" value="WH-like_DNA-bd_sf"/>
</dbReference>
<keyword evidence="5" id="KW-0804">Transcription</keyword>
<sequence>MSTDLLAEGFETYRPHLRSVAYRVLGSAADADDAVQDAWVRAHAAGADGVDNLGGWLTTIVARVALNLLRSRATRRETGWDAEWSGHLPDPVLAADGPEQRAVRSDELGEALLVVLDALTPAERVAFVLHDQFAVPFEDVAPIVDKSVAATRQLASRARRKVRDATPVQDDVARRREVVAAYLAASQAGDFDALLALLDPEVVVRVDYGPGGAARLVRGARGVAEQARLHFGTAASSRLALVDGSPGLVTVLDDGTVFSVLAFTVRDGRVAGIDILSDRERLAAHDGTLPDD</sequence>
<keyword evidence="9" id="KW-1185">Reference proteome</keyword>
<dbReference type="InterPro" id="IPR032710">
    <property type="entry name" value="NTF2-like_dom_sf"/>
</dbReference>
<dbReference type="Proteomes" id="UP000632535">
    <property type="component" value="Unassembled WGS sequence"/>
</dbReference>
<protein>
    <submittedName>
        <fullName evidence="8">DNA-directed RNA polymerase sigma-70 factor</fullName>
    </submittedName>
</protein>
<name>A0ABQ2BE39_9MICO</name>
<evidence type="ECO:0000256" key="2">
    <source>
        <dbReference type="ARBA" id="ARBA00011344"/>
    </source>
</evidence>
<feature type="domain" description="RNA polymerase sigma factor 70 region 4 type 2" evidence="7">
    <location>
        <begin position="110"/>
        <end position="161"/>
    </location>
</feature>
<dbReference type="PANTHER" id="PTHR30173:SF43">
    <property type="entry name" value="ECF RNA POLYMERASE SIGMA FACTOR SIGI-RELATED"/>
    <property type="match status" value="1"/>
</dbReference>
<evidence type="ECO:0000256" key="1">
    <source>
        <dbReference type="ARBA" id="ARBA00010641"/>
    </source>
</evidence>
<evidence type="ECO:0000256" key="5">
    <source>
        <dbReference type="ARBA" id="ARBA00023163"/>
    </source>
</evidence>
<feature type="domain" description="RNA polymerase sigma-70 region 2" evidence="6">
    <location>
        <begin position="10"/>
        <end position="73"/>
    </location>
</feature>
<keyword evidence="3" id="KW-0805">Transcription regulation</keyword>
<proteinExistence type="inferred from homology"/>
<dbReference type="Gene3D" id="3.10.450.50">
    <property type="match status" value="1"/>
</dbReference>
<dbReference type="InterPro" id="IPR052704">
    <property type="entry name" value="ECF_Sigma-70_Domain"/>
</dbReference>
<dbReference type="InterPro" id="IPR013324">
    <property type="entry name" value="RNA_pol_sigma_r3/r4-like"/>
</dbReference>
<dbReference type="GO" id="GO:0000428">
    <property type="term" value="C:DNA-directed RNA polymerase complex"/>
    <property type="evidence" value="ECO:0007669"/>
    <property type="project" value="UniProtKB-KW"/>
</dbReference>
<dbReference type="Gene3D" id="1.10.10.10">
    <property type="entry name" value="Winged helix-like DNA-binding domain superfamily/Winged helix DNA-binding domain"/>
    <property type="match status" value="1"/>
</dbReference>
<dbReference type="InterPro" id="IPR013249">
    <property type="entry name" value="RNA_pol_sigma70_r4_t2"/>
</dbReference>
<keyword evidence="4" id="KW-0731">Sigma factor</keyword>
<evidence type="ECO:0000256" key="4">
    <source>
        <dbReference type="ARBA" id="ARBA00023082"/>
    </source>
</evidence>
<dbReference type="SUPFAM" id="SSF54427">
    <property type="entry name" value="NTF2-like"/>
    <property type="match status" value="1"/>
</dbReference>
<dbReference type="Gene3D" id="1.10.1740.10">
    <property type="match status" value="1"/>
</dbReference>
<dbReference type="PANTHER" id="PTHR30173">
    <property type="entry name" value="SIGMA 19 FACTOR"/>
    <property type="match status" value="1"/>
</dbReference>
<dbReference type="SUPFAM" id="SSF88659">
    <property type="entry name" value="Sigma3 and sigma4 domains of RNA polymerase sigma factors"/>
    <property type="match status" value="1"/>
</dbReference>
<comment type="similarity">
    <text evidence="1">Belongs to the sigma-70 factor family. ECF subfamily.</text>
</comment>
<reference evidence="9" key="1">
    <citation type="journal article" date="2019" name="Int. J. Syst. Evol. Microbiol.">
        <title>The Global Catalogue of Microorganisms (GCM) 10K type strain sequencing project: providing services to taxonomists for standard genome sequencing and annotation.</title>
        <authorList>
            <consortium name="The Broad Institute Genomics Platform"/>
            <consortium name="The Broad Institute Genome Sequencing Center for Infectious Disease"/>
            <person name="Wu L."/>
            <person name="Ma J."/>
        </authorList>
    </citation>
    <scope>NUCLEOTIDE SEQUENCE [LARGE SCALE GENOMIC DNA]</scope>
    <source>
        <strain evidence="9">CCM 8653</strain>
    </source>
</reference>
<dbReference type="SUPFAM" id="SSF88946">
    <property type="entry name" value="Sigma2 domain of RNA polymerase sigma factors"/>
    <property type="match status" value="1"/>
</dbReference>
<dbReference type="InterPro" id="IPR013325">
    <property type="entry name" value="RNA_pol_sigma_r2"/>
</dbReference>
<dbReference type="InterPro" id="IPR007627">
    <property type="entry name" value="RNA_pol_sigma70_r2"/>
</dbReference>
<evidence type="ECO:0000259" key="6">
    <source>
        <dbReference type="Pfam" id="PF04542"/>
    </source>
</evidence>